<feature type="chain" id="PRO_5005120711" description="Metalloendopeptidase" evidence="8">
    <location>
        <begin position="20"/>
        <end position="388"/>
    </location>
</feature>
<comment type="cofactor">
    <cofactor evidence="8">
        <name>Zn(2+)</name>
        <dbReference type="ChEBI" id="CHEBI:29105"/>
    </cofactor>
    <text evidence="8">Binds 1 zinc ion per subunit.</text>
</comment>
<organism evidence="11">
    <name type="scientific">Strongyloides stercoralis</name>
    <name type="common">Threadworm</name>
    <dbReference type="NCBI Taxonomy" id="6248"/>
    <lineage>
        <taxon>Eukaryota</taxon>
        <taxon>Metazoa</taxon>
        <taxon>Ecdysozoa</taxon>
        <taxon>Nematoda</taxon>
        <taxon>Chromadorea</taxon>
        <taxon>Rhabditida</taxon>
        <taxon>Tylenchina</taxon>
        <taxon>Panagrolaimomorpha</taxon>
        <taxon>Strongyloidoidea</taxon>
        <taxon>Strongyloididae</taxon>
        <taxon>Strongyloides</taxon>
    </lineage>
</organism>
<accession>A0A0K0EIW4</accession>
<evidence type="ECO:0000256" key="6">
    <source>
        <dbReference type="ARBA" id="ARBA00023157"/>
    </source>
</evidence>
<sequence length="388" mass="46041">MNKFPIAILLLFITKNVLINNLPLEKEKLFSQVNLLYPISPQPIMYYVSKNINQSEVISRLDKISLDTCFIFKRQDNQLHSIGINFLLGTEINFILSSNINKPTTIWLDKESYKDDRIFYHYIGRALGLNPETSRYDRDNYIDILWQNINESYKLHYHYLKDSKNRVYHTSFDYGSVMLYDRFFGSINRNPTYKSKIYPFYDRMTSLTNYFSYNDLKILNNMYCSNKCKNVKNDCQNSGYLTNDCNDCKCPYGFYKNKCINNIDNHINCGNQNIFYPTRGKQFITNKLPGQCFYLISPKVNETLRITINYLRMSSEEDCRLKSGIEIKYRYDKGTTGFYLCGRYRNITISPIFSNVHIRYHAQSNSSKFKISFQYINKYSKKIRPKIY</sequence>
<evidence type="ECO:0000256" key="3">
    <source>
        <dbReference type="ARBA" id="ARBA00022801"/>
    </source>
</evidence>
<protein>
    <recommendedName>
        <fullName evidence="8">Metalloendopeptidase</fullName>
        <ecNumber evidence="8">3.4.24.-</ecNumber>
    </recommendedName>
</protein>
<keyword evidence="2 8" id="KW-0479">Metal-binding</keyword>
<comment type="caution">
    <text evidence="7">Lacks conserved residue(s) required for the propagation of feature annotation.</text>
</comment>
<keyword evidence="8" id="KW-0732">Signal</keyword>
<keyword evidence="10" id="KW-1185">Reference proteome</keyword>
<dbReference type="PRINTS" id="PR00480">
    <property type="entry name" value="ASTACIN"/>
</dbReference>
<evidence type="ECO:0000256" key="4">
    <source>
        <dbReference type="ARBA" id="ARBA00022833"/>
    </source>
</evidence>
<dbReference type="WBParaSite" id="TCONS_00007936.p1">
    <property type="protein sequence ID" value="TCONS_00007936.p1"/>
    <property type="gene ID" value="XLOC_005946"/>
</dbReference>
<dbReference type="EC" id="3.4.24.-" evidence="8"/>
<dbReference type="SMART" id="SM00235">
    <property type="entry name" value="ZnMc"/>
    <property type="match status" value="1"/>
</dbReference>
<dbReference type="GO" id="GO:0004222">
    <property type="term" value="F:metalloendopeptidase activity"/>
    <property type="evidence" value="ECO:0007669"/>
    <property type="project" value="UniProtKB-UniRule"/>
</dbReference>
<dbReference type="PROSITE" id="PS51864">
    <property type="entry name" value="ASTACIN"/>
    <property type="match status" value="1"/>
</dbReference>
<proteinExistence type="predicted"/>
<dbReference type="PANTHER" id="PTHR10127">
    <property type="entry name" value="DISCOIDIN, CUB, EGF, LAMININ , AND ZINC METALLOPROTEASE DOMAIN CONTAINING"/>
    <property type="match status" value="1"/>
</dbReference>
<reference evidence="11" key="1">
    <citation type="submission" date="2015-08" db="UniProtKB">
        <authorList>
            <consortium name="WormBaseParasite"/>
        </authorList>
    </citation>
    <scope>IDENTIFICATION</scope>
</reference>
<dbReference type="InterPro" id="IPR001506">
    <property type="entry name" value="Peptidase_M12A"/>
</dbReference>
<dbReference type="GO" id="GO:0006508">
    <property type="term" value="P:proteolysis"/>
    <property type="evidence" value="ECO:0007669"/>
    <property type="project" value="UniProtKB-KW"/>
</dbReference>
<dbReference type="Gene3D" id="3.40.390.10">
    <property type="entry name" value="Collagenase (Catalytic Domain)"/>
    <property type="match status" value="1"/>
</dbReference>
<evidence type="ECO:0000259" key="9">
    <source>
        <dbReference type="PROSITE" id="PS51864"/>
    </source>
</evidence>
<dbReference type="Proteomes" id="UP000035681">
    <property type="component" value="Unplaced"/>
</dbReference>
<dbReference type="InterPro" id="IPR006026">
    <property type="entry name" value="Peptidase_Metallo"/>
</dbReference>
<evidence type="ECO:0000256" key="7">
    <source>
        <dbReference type="PROSITE-ProRule" id="PRU01211"/>
    </source>
</evidence>
<feature type="domain" description="Peptidase M12A" evidence="9">
    <location>
        <begin position="16"/>
        <end position="225"/>
    </location>
</feature>
<evidence type="ECO:0000256" key="2">
    <source>
        <dbReference type="ARBA" id="ARBA00022723"/>
    </source>
</evidence>
<dbReference type="GO" id="GO:0008270">
    <property type="term" value="F:zinc ion binding"/>
    <property type="evidence" value="ECO:0007669"/>
    <property type="project" value="InterPro"/>
</dbReference>
<keyword evidence="6 7" id="KW-1015">Disulfide bond</keyword>
<name>A0A0K0EIW4_STRER</name>
<evidence type="ECO:0000256" key="8">
    <source>
        <dbReference type="RuleBase" id="RU361183"/>
    </source>
</evidence>
<dbReference type="InterPro" id="IPR024079">
    <property type="entry name" value="MetalloPept_cat_dom_sf"/>
</dbReference>
<keyword evidence="3 8" id="KW-0378">Hydrolase</keyword>
<dbReference type="SUPFAM" id="SSF55486">
    <property type="entry name" value="Metalloproteases ('zincins'), catalytic domain"/>
    <property type="match status" value="1"/>
</dbReference>
<feature type="disulfide bond" evidence="7">
    <location>
        <begin position="69"/>
        <end position="224"/>
    </location>
</feature>
<dbReference type="AlphaFoldDB" id="A0A0K0EIW4"/>
<keyword evidence="5 8" id="KW-0482">Metalloprotease</keyword>
<evidence type="ECO:0000256" key="1">
    <source>
        <dbReference type="ARBA" id="ARBA00022670"/>
    </source>
</evidence>
<evidence type="ECO:0000313" key="10">
    <source>
        <dbReference type="Proteomes" id="UP000035681"/>
    </source>
</evidence>
<evidence type="ECO:0000256" key="5">
    <source>
        <dbReference type="ARBA" id="ARBA00023049"/>
    </source>
</evidence>
<feature type="signal peptide" evidence="8">
    <location>
        <begin position="1"/>
        <end position="19"/>
    </location>
</feature>
<keyword evidence="4 8" id="KW-0862">Zinc</keyword>
<dbReference type="WBParaSite" id="SSTP_0000942000.1">
    <property type="protein sequence ID" value="SSTP_0000942000.1"/>
    <property type="gene ID" value="SSTP_0000942000"/>
</dbReference>
<evidence type="ECO:0000313" key="11">
    <source>
        <dbReference type="WBParaSite" id="SSTP_0000942000.1"/>
    </source>
</evidence>
<keyword evidence="1 8" id="KW-0645">Protease</keyword>
<dbReference type="Pfam" id="PF01400">
    <property type="entry name" value="Astacin"/>
    <property type="match status" value="1"/>
</dbReference>
<dbReference type="PANTHER" id="PTHR10127:SF780">
    <property type="entry name" value="METALLOENDOPEPTIDASE"/>
    <property type="match status" value="1"/>
</dbReference>